<evidence type="ECO:0000313" key="1">
    <source>
        <dbReference type="EMBL" id="BBA48735.1"/>
    </source>
</evidence>
<accession>A0A286TFJ7</accession>
<organism evidence="1 2">
    <name type="scientific">Bifidobacterium bifidum LMG 13195</name>
    <dbReference type="NCBI Taxonomy" id="1207542"/>
    <lineage>
        <taxon>Bacteria</taxon>
        <taxon>Bacillati</taxon>
        <taxon>Actinomycetota</taxon>
        <taxon>Actinomycetes</taxon>
        <taxon>Bifidobacteriales</taxon>
        <taxon>Bifidobacteriaceae</taxon>
        <taxon>Bifidobacterium</taxon>
    </lineage>
</organism>
<proteinExistence type="predicted"/>
<protein>
    <submittedName>
        <fullName evidence="1">Uncharacterized protein</fullName>
    </submittedName>
</protein>
<dbReference type="AlphaFoldDB" id="A0A286TFJ7"/>
<dbReference type="EMBL" id="AP018131">
    <property type="protein sequence ID" value="BBA48735.1"/>
    <property type="molecule type" value="Genomic_DNA"/>
</dbReference>
<sequence length="66" mass="7698">MAASLQRLRSFRRPLTISVFMNPMGQRYGMERADGKRFRGMWSKARHFWHVFGVLSTFHVSANGSH</sequence>
<evidence type="ECO:0000313" key="2">
    <source>
        <dbReference type="Proteomes" id="UP000262177"/>
    </source>
</evidence>
<reference evidence="1 2" key="1">
    <citation type="journal article" date="2017" name="Biosci. Biotechnol. Biochem.">
        <title>Identification and characterization of a sulfoglycosidase from Bifidobacterium bifidum implicated in mucin glycan utilization.</title>
        <authorList>
            <person name="Katoh T."/>
            <person name="Maeshibu T."/>
            <person name="Kikkawa K."/>
            <person name="Gotoh A."/>
            <person name="Tomabechi Y."/>
            <person name="Nakamura M."/>
            <person name="Liao W.-H."/>
            <person name="Yamaguchi M."/>
            <person name="Ashida H."/>
            <person name="Yamamoto K."/>
            <person name="Katayama T."/>
        </authorList>
    </citation>
    <scope>NUCLEOTIDE SEQUENCE [LARGE SCALE GENOMIC DNA]</scope>
    <source>
        <strain evidence="1 2">JCM 7004</strain>
    </source>
</reference>
<name>A0A286TFJ7_BIFBI</name>
<gene>
    <name evidence="1" type="ORF">BBJK_02570</name>
</gene>
<dbReference type="Proteomes" id="UP000262177">
    <property type="component" value="Chromosome"/>
</dbReference>